<evidence type="ECO:0000256" key="6">
    <source>
        <dbReference type="ARBA" id="ARBA00022989"/>
    </source>
</evidence>
<evidence type="ECO:0000256" key="3">
    <source>
        <dbReference type="ARBA" id="ARBA00022475"/>
    </source>
</evidence>
<dbReference type="CDD" id="cd06261">
    <property type="entry name" value="TM_PBP2"/>
    <property type="match status" value="1"/>
</dbReference>
<accession>B5H376</accession>
<evidence type="ECO:0000313" key="10">
    <source>
        <dbReference type="EMBL" id="EFG07052.1"/>
    </source>
</evidence>
<proteinExistence type="inferred from homology"/>
<evidence type="ECO:0000256" key="5">
    <source>
        <dbReference type="ARBA" id="ARBA00022970"/>
    </source>
</evidence>
<keyword evidence="6 8" id="KW-1133">Transmembrane helix</keyword>
<dbReference type="AlphaFoldDB" id="B5H376"/>
<evidence type="ECO:0000256" key="9">
    <source>
        <dbReference type="SAM" id="MobiDB-lite"/>
    </source>
</evidence>
<dbReference type="eggNOG" id="COG0765">
    <property type="taxonomic scope" value="Bacteria"/>
</dbReference>
<evidence type="ECO:0000256" key="7">
    <source>
        <dbReference type="ARBA" id="ARBA00023136"/>
    </source>
</evidence>
<dbReference type="Gene3D" id="1.10.3720.10">
    <property type="entry name" value="MetI-like"/>
    <property type="match status" value="1"/>
</dbReference>
<keyword evidence="11" id="KW-1185">Reference proteome</keyword>
<dbReference type="NCBIfam" id="TIGR03004">
    <property type="entry name" value="ectoine_ehuC"/>
    <property type="match status" value="1"/>
</dbReference>
<feature type="compositionally biased region" description="Pro residues" evidence="9">
    <location>
        <begin position="216"/>
        <end position="235"/>
    </location>
</feature>
<dbReference type="STRING" id="1901.BB341_18440"/>
<name>B5H376_STRCL</name>
<dbReference type="GO" id="GO:0006865">
    <property type="term" value="P:amino acid transport"/>
    <property type="evidence" value="ECO:0007669"/>
    <property type="project" value="UniProtKB-KW"/>
</dbReference>
<keyword evidence="3" id="KW-1003">Cell membrane</keyword>
<feature type="transmembrane region" description="Helical" evidence="8">
    <location>
        <begin position="182"/>
        <end position="201"/>
    </location>
</feature>
<gene>
    <name evidence="10" type="ORF">SCLAV_1979</name>
</gene>
<evidence type="ECO:0000256" key="8">
    <source>
        <dbReference type="RuleBase" id="RU363032"/>
    </source>
</evidence>
<dbReference type="PROSITE" id="PS50928">
    <property type="entry name" value="ABC_TM1"/>
    <property type="match status" value="1"/>
</dbReference>
<feature type="region of interest" description="Disordered" evidence="9">
    <location>
        <begin position="212"/>
        <end position="249"/>
    </location>
</feature>
<keyword evidence="7 8" id="KW-0472">Membrane</keyword>
<dbReference type="InterPro" id="IPR010065">
    <property type="entry name" value="AA_ABC_transptr_permease_3TM"/>
</dbReference>
<dbReference type="InterPro" id="IPR000515">
    <property type="entry name" value="MetI-like"/>
</dbReference>
<comment type="subcellular location">
    <subcellularLocation>
        <location evidence="1 8">Cell membrane</location>
        <topology evidence="1 8">Multi-pass membrane protein</topology>
    </subcellularLocation>
</comment>
<dbReference type="OrthoDB" id="9814902at2"/>
<keyword evidence="2 8" id="KW-0813">Transport</keyword>
<protein>
    <submittedName>
        <fullName evidence="10">Putative polar amino acid ABC transporter substrate-binding protein</fullName>
    </submittedName>
</protein>
<dbReference type="PANTHER" id="PTHR30614:SF0">
    <property type="entry name" value="L-CYSTINE TRANSPORT SYSTEM PERMEASE PROTEIN TCYL"/>
    <property type="match status" value="1"/>
</dbReference>
<dbReference type="PANTHER" id="PTHR30614">
    <property type="entry name" value="MEMBRANE COMPONENT OF AMINO ACID ABC TRANSPORTER"/>
    <property type="match status" value="1"/>
</dbReference>
<dbReference type="GO" id="GO:0043190">
    <property type="term" value="C:ATP-binding cassette (ABC) transporter complex"/>
    <property type="evidence" value="ECO:0007669"/>
    <property type="project" value="InterPro"/>
</dbReference>
<evidence type="ECO:0000256" key="1">
    <source>
        <dbReference type="ARBA" id="ARBA00004651"/>
    </source>
</evidence>
<keyword evidence="4 8" id="KW-0812">Transmembrane</keyword>
<keyword evidence="5" id="KW-0029">Amino-acid transport</keyword>
<comment type="similarity">
    <text evidence="8">Belongs to the binding-protein-dependent transport system permease family.</text>
</comment>
<dbReference type="InterPro" id="IPR014342">
    <property type="entry name" value="Ectoine_EhuC"/>
</dbReference>
<dbReference type="Pfam" id="PF00528">
    <property type="entry name" value="BPD_transp_1"/>
    <property type="match status" value="1"/>
</dbReference>
<reference evidence="10 11" key="1">
    <citation type="journal article" date="2010" name="Genome Biol. Evol.">
        <title>The sequence of a 1.8-mb bacterial linear plasmid reveals a rich evolutionary reservoir of secondary metabolic pathways.</title>
        <authorList>
            <person name="Medema M.H."/>
            <person name="Trefzer A."/>
            <person name="Kovalchuk A."/>
            <person name="van den Berg M."/>
            <person name="Mueller U."/>
            <person name="Heijne W."/>
            <person name="Wu L."/>
            <person name="Alam M.T."/>
            <person name="Ronning C.M."/>
            <person name="Nierman W.C."/>
            <person name="Bovenberg R.A.L."/>
            <person name="Breitling R."/>
            <person name="Takano E."/>
        </authorList>
    </citation>
    <scope>NUCLEOTIDE SEQUENCE [LARGE SCALE GENOMIC DNA]</scope>
    <source>
        <strain evidence="11">ATCC 27064 / DSM 738 / JCM 4710 / NBRC 13307 / NCIMB 12785 / NRRL 3585 / VKM Ac-602</strain>
    </source>
</reference>
<dbReference type="RefSeq" id="WP_003958730.1">
    <property type="nucleotide sequence ID" value="NZ_CM000913.1"/>
</dbReference>
<dbReference type="SUPFAM" id="SSF161098">
    <property type="entry name" value="MetI-like"/>
    <property type="match status" value="1"/>
</dbReference>
<dbReference type="Proteomes" id="UP000002357">
    <property type="component" value="Chromosome"/>
</dbReference>
<dbReference type="NCBIfam" id="TIGR01726">
    <property type="entry name" value="HEQRo_perm_3TM"/>
    <property type="match status" value="1"/>
</dbReference>
<organism evidence="10 11">
    <name type="scientific">Streptomyces clavuligerus</name>
    <dbReference type="NCBI Taxonomy" id="1901"/>
    <lineage>
        <taxon>Bacteria</taxon>
        <taxon>Bacillati</taxon>
        <taxon>Actinomycetota</taxon>
        <taxon>Actinomycetes</taxon>
        <taxon>Kitasatosporales</taxon>
        <taxon>Streptomycetaceae</taxon>
        <taxon>Streptomyces</taxon>
    </lineage>
</organism>
<feature type="transmembrane region" description="Helical" evidence="8">
    <location>
        <begin position="16"/>
        <end position="40"/>
    </location>
</feature>
<dbReference type="GeneID" id="93731431"/>
<dbReference type="InterPro" id="IPR043429">
    <property type="entry name" value="ArtM/GltK/GlnP/TcyL/YhdX-like"/>
</dbReference>
<dbReference type="InterPro" id="IPR035906">
    <property type="entry name" value="MetI-like_sf"/>
</dbReference>
<feature type="compositionally biased region" description="Low complexity" evidence="9">
    <location>
        <begin position="236"/>
        <end position="249"/>
    </location>
</feature>
<evidence type="ECO:0000313" key="11">
    <source>
        <dbReference type="Proteomes" id="UP000002357"/>
    </source>
</evidence>
<dbReference type="EMBL" id="CM000913">
    <property type="protein sequence ID" value="EFG07052.1"/>
    <property type="molecule type" value="Genomic_DNA"/>
</dbReference>
<dbReference type="GO" id="GO:0022857">
    <property type="term" value="F:transmembrane transporter activity"/>
    <property type="evidence" value="ECO:0007669"/>
    <property type="project" value="InterPro"/>
</dbReference>
<evidence type="ECO:0000256" key="4">
    <source>
        <dbReference type="ARBA" id="ARBA00022692"/>
    </source>
</evidence>
<feature type="transmembrane region" description="Helical" evidence="8">
    <location>
        <begin position="52"/>
        <end position="73"/>
    </location>
</feature>
<evidence type="ECO:0000256" key="2">
    <source>
        <dbReference type="ARBA" id="ARBA00022448"/>
    </source>
</evidence>
<sequence>MSEITPGLWQLLLSGLWVTVQLTVGSAALGGAVALVVGVARTHRRWIVRFAAGCYFEVFRGMSALILMFWIFFVLPLGLGWQLVPMWAAVLALGLTYGAYGSEVVRGALAAVPAGQREAALALGFGPARTTARVLLPQAWPEMIRPLNNLLVELVKGTALVSVMGVSDLAFGAALVRNATGQSAPVYTVILVAYFLLAFVLTRGMRALERRARPGAVPPEPAPGPAPGTVPPPAVRTPATAAPGAGERR</sequence>